<sequence>MDSDLRTKAAHILDAMPCALEMPAGTGKTQLVAGVTALATELGHRTLILTHTNAGVSALRKRLKKFGIAPGAFHIDTITGWAFELVRHYPKLAGLRVPSSPDWEDSQSYLNAAIAVSQSSAIKRMHAASFRYFLVDEYQDCSVRQHEFMLSIADSIENTAIFGDRLQGIFGFKGEQLVSWADDVFPRFPLCAQEHAPWRWRGHNDELGNWLLGIRSQLVPGGTLDLSATRISGLSWQRTDFNEAVRTAYRFRNPDESVVVIDKWRQGSARFAGRLGGSYSVMEDLNGRFMQDELKKLDAMASDKWPIWLVQLAKACFSGLADINATVVNRLETGKSIDGLKRPALTKVMAAIRSVQSDSTLARLASAMESIESCGEAKLYSHESWRDITAAIRATSADDSRPLCDSLSIIRDRRRYSGRDTHRRVASRTLLIKGLEYDHAIITNADSINDARNLYVALTRPRKTLTIFSSSPTIRVA</sequence>
<dbReference type="EMBL" id="SMFR01000002">
    <property type="protein sequence ID" value="TCJ96314.1"/>
    <property type="molecule type" value="Genomic_DNA"/>
</dbReference>
<dbReference type="GO" id="GO:0043138">
    <property type="term" value="F:3'-5' DNA helicase activity"/>
    <property type="evidence" value="ECO:0007669"/>
    <property type="project" value="TreeGrafter"/>
</dbReference>
<evidence type="ECO:0000256" key="2">
    <source>
        <dbReference type="ARBA" id="ARBA00022801"/>
    </source>
</evidence>
<reference evidence="6 7" key="1">
    <citation type="submission" date="2019-03" db="EMBL/GenBank/DDBJ databases">
        <title>Genomic Encyclopedia of Type Strains, Phase IV (KMG-IV): sequencing the most valuable type-strain genomes for metagenomic binning, comparative biology and taxonomic classification.</title>
        <authorList>
            <person name="Goeker M."/>
        </authorList>
    </citation>
    <scope>NUCLEOTIDE SEQUENCE [LARGE SCALE GENOMIC DNA]</scope>
    <source>
        <strain evidence="6 7">DSM 44684</strain>
    </source>
</reference>
<organism evidence="6 7">
    <name type="scientific">Nocardia alba</name>
    <dbReference type="NCBI Taxonomy" id="225051"/>
    <lineage>
        <taxon>Bacteria</taxon>
        <taxon>Bacillati</taxon>
        <taxon>Actinomycetota</taxon>
        <taxon>Actinomycetes</taxon>
        <taxon>Mycobacteriales</taxon>
        <taxon>Nocardiaceae</taxon>
        <taxon>Nocardia</taxon>
    </lineage>
</organism>
<keyword evidence="3" id="KW-0347">Helicase</keyword>
<dbReference type="AlphaFoldDB" id="A0A4R1FRZ6"/>
<dbReference type="GO" id="GO:0016787">
    <property type="term" value="F:hydrolase activity"/>
    <property type="evidence" value="ECO:0007669"/>
    <property type="project" value="UniProtKB-KW"/>
</dbReference>
<gene>
    <name evidence="6" type="ORF">DFR71_2341</name>
</gene>
<dbReference type="PANTHER" id="PTHR11070">
    <property type="entry name" value="UVRD / RECB / PCRA DNA HELICASE FAMILY MEMBER"/>
    <property type="match status" value="1"/>
</dbReference>
<dbReference type="Proteomes" id="UP000294856">
    <property type="component" value="Unassembled WGS sequence"/>
</dbReference>
<protein>
    <submittedName>
        <fullName evidence="6">AAA domain-containing protein</fullName>
    </submittedName>
</protein>
<proteinExistence type="predicted"/>
<dbReference type="Gene3D" id="3.40.50.300">
    <property type="entry name" value="P-loop containing nucleotide triphosphate hydrolases"/>
    <property type="match status" value="2"/>
</dbReference>
<dbReference type="InterPro" id="IPR000212">
    <property type="entry name" value="DNA_helicase_UvrD/REP"/>
</dbReference>
<keyword evidence="2" id="KW-0378">Hydrolase</keyword>
<keyword evidence="1" id="KW-0547">Nucleotide-binding</keyword>
<dbReference type="PANTHER" id="PTHR11070:SF2">
    <property type="entry name" value="ATP-DEPENDENT DNA HELICASE SRS2"/>
    <property type="match status" value="1"/>
</dbReference>
<accession>A0A4R1FRZ6</accession>
<evidence type="ECO:0000313" key="6">
    <source>
        <dbReference type="EMBL" id="TCJ96314.1"/>
    </source>
</evidence>
<dbReference type="GO" id="GO:0005524">
    <property type="term" value="F:ATP binding"/>
    <property type="evidence" value="ECO:0007669"/>
    <property type="project" value="UniProtKB-KW"/>
</dbReference>
<dbReference type="RefSeq" id="WP_132369810.1">
    <property type="nucleotide sequence ID" value="NZ_SMFR01000002.1"/>
</dbReference>
<evidence type="ECO:0000259" key="5">
    <source>
        <dbReference type="Pfam" id="PF00580"/>
    </source>
</evidence>
<keyword evidence="7" id="KW-1185">Reference proteome</keyword>
<dbReference type="OrthoDB" id="3196263at2"/>
<evidence type="ECO:0000256" key="1">
    <source>
        <dbReference type="ARBA" id="ARBA00022741"/>
    </source>
</evidence>
<name>A0A4R1FRZ6_9NOCA</name>
<dbReference type="STRING" id="1210063.GCA_001612665_00005"/>
<dbReference type="SUPFAM" id="SSF52540">
    <property type="entry name" value="P-loop containing nucleoside triphosphate hydrolases"/>
    <property type="match status" value="1"/>
</dbReference>
<dbReference type="GO" id="GO:0000725">
    <property type="term" value="P:recombinational repair"/>
    <property type="evidence" value="ECO:0007669"/>
    <property type="project" value="TreeGrafter"/>
</dbReference>
<dbReference type="InterPro" id="IPR027417">
    <property type="entry name" value="P-loop_NTPase"/>
</dbReference>
<evidence type="ECO:0000256" key="4">
    <source>
        <dbReference type="ARBA" id="ARBA00022840"/>
    </source>
</evidence>
<comment type="caution">
    <text evidence="6">The sequence shown here is derived from an EMBL/GenBank/DDBJ whole genome shotgun (WGS) entry which is preliminary data.</text>
</comment>
<evidence type="ECO:0000256" key="3">
    <source>
        <dbReference type="ARBA" id="ARBA00022806"/>
    </source>
</evidence>
<evidence type="ECO:0000313" key="7">
    <source>
        <dbReference type="Proteomes" id="UP000294856"/>
    </source>
</evidence>
<feature type="domain" description="UvrD-like helicase ATP-binding" evidence="5">
    <location>
        <begin position="115"/>
        <end position="174"/>
    </location>
</feature>
<dbReference type="Pfam" id="PF00580">
    <property type="entry name" value="UvrD-helicase"/>
    <property type="match status" value="1"/>
</dbReference>
<keyword evidence="4" id="KW-0067">ATP-binding</keyword>
<dbReference type="GO" id="GO:0003677">
    <property type="term" value="F:DNA binding"/>
    <property type="evidence" value="ECO:0007669"/>
    <property type="project" value="InterPro"/>
</dbReference>
<dbReference type="InterPro" id="IPR014016">
    <property type="entry name" value="UvrD-like_ATP-bd"/>
</dbReference>